<accession>A0ABY2E2A5</accession>
<gene>
    <name evidence="3" type="ORF">EXU48_14575</name>
</gene>
<evidence type="ECO:0000256" key="1">
    <source>
        <dbReference type="SAM" id="Phobius"/>
    </source>
</evidence>
<keyword evidence="1" id="KW-0472">Membrane</keyword>
<evidence type="ECO:0000259" key="2">
    <source>
        <dbReference type="Pfam" id="PF20305"/>
    </source>
</evidence>
<keyword evidence="1" id="KW-1133">Transmembrane helix</keyword>
<dbReference type="RefSeq" id="WP_133108370.1">
    <property type="nucleotide sequence ID" value="NZ_SMNA01000006.1"/>
</dbReference>
<feature type="transmembrane region" description="Helical" evidence="1">
    <location>
        <begin position="6"/>
        <end position="24"/>
    </location>
</feature>
<sequence length="214" mass="24064">MEAWIPLLQTLVWPITMLVLLLVFRRPLTRFVGSITTRVKSGAELQLGGPAGFSAKLIDRYEDLRSVDAERGHALGAGASASRGDLDGWLRERSRLYDDNRFVFLSHVIAPSNLPGQKFEVFVSLVGHRRAEKGYPSDLSDVTRAEFFLGRGWRNRIFTVKGEPGRPIGVRAHSYMPFLCLCRVHFQDGGTVILHRYLDFAMADLYPRSQTDAA</sequence>
<dbReference type="EMBL" id="SMNA01000006">
    <property type="protein sequence ID" value="TDE92740.1"/>
    <property type="molecule type" value="Genomic_DNA"/>
</dbReference>
<dbReference type="InterPro" id="IPR046888">
    <property type="entry name" value="pYEATS"/>
</dbReference>
<dbReference type="Pfam" id="PF20305">
    <property type="entry name" value="pYEATS"/>
    <property type="match status" value="1"/>
</dbReference>
<keyword evidence="4" id="KW-1185">Reference proteome</keyword>
<evidence type="ECO:0000313" key="4">
    <source>
        <dbReference type="Proteomes" id="UP000504882"/>
    </source>
</evidence>
<reference evidence="3 4" key="1">
    <citation type="submission" date="2019-03" db="EMBL/GenBank/DDBJ databases">
        <title>Genomic features of bacteria from cold environments.</title>
        <authorList>
            <person name="Shen L."/>
        </authorList>
    </citation>
    <scope>NUCLEOTIDE SEQUENCE [LARGE SCALE GENOMIC DNA]</scope>
    <source>
        <strain evidence="4">T3246-1</strain>
    </source>
</reference>
<dbReference type="Proteomes" id="UP000504882">
    <property type="component" value="Unassembled WGS sequence"/>
</dbReference>
<comment type="caution">
    <text evidence="3">The sequence shown here is derived from an EMBL/GenBank/DDBJ whole genome shotgun (WGS) entry which is preliminary data.</text>
</comment>
<feature type="domain" description="Prokaryotic YEATS" evidence="2">
    <location>
        <begin position="136"/>
        <end position="199"/>
    </location>
</feature>
<protein>
    <recommendedName>
        <fullName evidence="2">Prokaryotic YEATS domain-containing protein</fullName>
    </recommendedName>
</protein>
<organism evidence="3 4">
    <name type="scientific">Occultella glacieicola</name>
    <dbReference type="NCBI Taxonomy" id="2518684"/>
    <lineage>
        <taxon>Bacteria</taxon>
        <taxon>Bacillati</taxon>
        <taxon>Actinomycetota</taxon>
        <taxon>Actinomycetes</taxon>
        <taxon>Micrococcales</taxon>
        <taxon>Ruaniaceae</taxon>
        <taxon>Occultella</taxon>
    </lineage>
</organism>
<evidence type="ECO:0000313" key="3">
    <source>
        <dbReference type="EMBL" id="TDE92740.1"/>
    </source>
</evidence>
<name>A0ABY2E2A5_9MICO</name>
<keyword evidence="1" id="KW-0812">Transmembrane</keyword>
<proteinExistence type="predicted"/>